<organism evidence="3 4">
    <name type="scientific">Tanacetum coccineum</name>
    <dbReference type="NCBI Taxonomy" id="301880"/>
    <lineage>
        <taxon>Eukaryota</taxon>
        <taxon>Viridiplantae</taxon>
        <taxon>Streptophyta</taxon>
        <taxon>Embryophyta</taxon>
        <taxon>Tracheophyta</taxon>
        <taxon>Spermatophyta</taxon>
        <taxon>Magnoliopsida</taxon>
        <taxon>eudicotyledons</taxon>
        <taxon>Gunneridae</taxon>
        <taxon>Pentapetalae</taxon>
        <taxon>asterids</taxon>
        <taxon>campanulids</taxon>
        <taxon>Asterales</taxon>
        <taxon>Asteraceae</taxon>
        <taxon>Asteroideae</taxon>
        <taxon>Anthemideae</taxon>
        <taxon>Anthemidinae</taxon>
        <taxon>Tanacetum</taxon>
    </lineage>
</organism>
<evidence type="ECO:0000259" key="2">
    <source>
        <dbReference type="Pfam" id="PF25597"/>
    </source>
</evidence>
<protein>
    <submittedName>
        <fullName evidence="3">Retrovirus-related pol polyprotein from transposon TNT 1-94</fullName>
    </submittedName>
</protein>
<reference evidence="3" key="2">
    <citation type="submission" date="2022-01" db="EMBL/GenBank/DDBJ databases">
        <authorList>
            <person name="Yamashiro T."/>
            <person name="Shiraishi A."/>
            <person name="Satake H."/>
            <person name="Nakayama K."/>
        </authorList>
    </citation>
    <scope>NUCLEOTIDE SEQUENCE</scope>
</reference>
<evidence type="ECO:0000313" key="4">
    <source>
        <dbReference type="Proteomes" id="UP001151760"/>
    </source>
</evidence>
<dbReference type="InterPro" id="IPR057670">
    <property type="entry name" value="SH3_retrovirus"/>
</dbReference>
<sequence length="634" mass="70849">MQDKKLDLSFFYVFGALCYPTNDNDDLGNLDAEADIGNFIGYAPAKKAFRIYIKRTQKIIETIHVTFDELTTMASEQFSSGLGLHSMTPATSSSGLVPNNVSQQPCIPPNIDDWDHLFQPCSINTSLFHLLLFLQFKKLLLPRAVILADTPVSTSIDQDAPSISIPSTQEQEYSPNISQGFEESPKTPTFRDDPLNESLHEVLNSQGSSSNVKIDEFSGVLKNKARLVAQGFMQEERIDFEESFAPLVNISKRRAFWSLNEDILKIRDSDNQYAVSVKEDTAVDDDLHNLRSVEAEFPAIVIDDAFAPQDALPCKSQVSTPINDEIDFRISFNESDDENYTIICDKNSFSYKMISVNNLKTDSENDNEKVMPSIPSPEPAISCFDDLDFFKDFENEFPAIVYNDAQTSKSDLLTKPILSPQHTDELNLNNETSVSEYDEEEQKILYFNDLFPSTLFERLERIYNQEIHRVQVVDFQGMPELMRDGPLVWELIMEFLSTLRFGEVLFDLDTPGTIQFQLARLAKHFGLLTAEILGGLTVIAPELLIIDMAELVRLQICIEVGDTWAWVAMGPERQPDAAAGALGVAQDATAVDDGGHADPAPAQAPPPPAAAARTMPQRLARLEEDVHEIRGTLA</sequence>
<dbReference type="Pfam" id="PF25597">
    <property type="entry name" value="SH3_retrovirus"/>
    <property type="match status" value="1"/>
</dbReference>
<keyword evidence="4" id="KW-1185">Reference proteome</keyword>
<dbReference type="Proteomes" id="UP001151760">
    <property type="component" value="Unassembled WGS sequence"/>
</dbReference>
<feature type="domain" description="Retroviral polymerase SH3-like" evidence="2">
    <location>
        <begin position="17"/>
        <end position="72"/>
    </location>
</feature>
<evidence type="ECO:0000313" key="3">
    <source>
        <dbReference type="EMBL" id="GJT32490.1"/>
    </source>
</evidence>
<evidence type="ECO:0000256" key="1">
    <source>
        <dbReference type="SAM" id="MobiDB-lite"/>
    </source>
</evidence>
<feature type="region of interest" description="Disordered" evidence="1">
    <location>
        <begin position="590"/>
        <end position="615"/>
    </location>
</feature>
<reference evidence="3" key="1">
    <citation type="journal article" date="2022" name="Int. J. Mol. Sci.">
        <title>Draft Genome of Tanacetum Coccineum: Genomic Comparison of Closely Related Tanacetum-Family Plants.</title>
        <authorList>
            <person name="Yamashiro T."/>
            <person name="Shiraishi A."/>
            <person name="Nakayama K."/>
            <person name="Satake H."/>
        </authorList>
    </citation>
    <scope>NUCLEOTIDE SEQUENCE</scope>
</reference>
<proteinExistence type="predicted"/>
<feature type="region of interest" description="Disordered" evidence="1">
    <location>
        <begin position="157"/>
        <end position="194"/>
    </location>
</feature>
<gene>
    <name evidence="3" type="ORF">Tco_0922909</name>
</gene>
<feature type="compositionally biased region" description="Basic and acidic residues" evidence="1">
    <location>
        <begin position="183"/>
        <end position="194"/>
    </location>
</feature>
<feature type="compositionally biased region" description="Polar residues" evidence="1">
    <location>
        <begin position="164"/>
        <end position="181"/>
    </location>
</feature>
<name>A0ABQ5CZG0_9ASTR</name>
<dbReference type="EMBL" id="BQNB010014797">
    <property type="protein sequence ID" value="GJT32490.1"/>
    <property type="molecule type" value="Genomic_DNA"/>
</dbReference>
<comment type="caution">
    <text evidence="3">The sequence shown here is derived from an EMBL/GenBank/DDBJ whole genome shotgun (WGS) entry which is preliminary data.</text>
</comment>
<accession>A0ABQ5CZG0</accession>